<feature type="region of interest" description="Disordered" evidence="2">
    <location>
        <begin position="166"/>
        <end position="197"/>
    </location>
</feature>
<keyword evidence="1" id="KW-0175">Coiled coil</keyword>
<feature type="domain" description="DUF5523" evidence="4">
    <location>
        <begin position="218"/>
        <end position="351"/>
    </location>
</feature>
<dbReference type="GO" id="GO:1904491">
    <property type="term" value="P:protein localization to ciliary transition zone"/>
    <property type="evidence" value="ECO:0007669"/>
    <property type="project" value="TreeGrafter"/>
</dbReference>
<feature type="domain" description="CC2D2A N-terminal C2" evidence="3">
    <location>
        <begin position="645"/>
        <end position="815"/>
    </location>
</feature>
<accession>A0AAV6UV25</accession>
<dbReference type="GO" id="GO:1905515">
    <property type="term" value="P:non-motile cilium assembly"/>
    <property type="evidence" value="ECO:0007669"/>
    <property type="project" value="TreeGrafter"/>
</dbReference>
<evidence type="ECO:0000259" key="4">
    <source>
        <dbReference type="Pfam" id="PF17661"/>
    </source>
</evidence>
<dbReference type="PANTHER" id="PTHR20837:SF0">
    <property type="entry name" value="COILED-COIL AND C2 DOMAIN-CONTAINING PROTEIN 2A"/>
    <property type="match status" value="1"/>
</dbReference>
<feature type="compositionally biased region" description="Basic residues" evidence="2">
    <location>
        <begin position="27"/>
        <end position="38"/>
    </location>
</feature>
<dbReference type="EMBL" id="JAFNEN010000264">
    <property type="protein sequence ID" value="KAG8187652.1"/>
    <property type="molecule type" value="Genomic_DNA"/>
</dbReference>
<dbReference type="PANTHER" id="PTHR20837">
    <property type="entry name" value="CENTROSOMAL PROTEIN-RELATED"/>
    <property type="match status" value="1"/>
</dbReference>
<name>A0AAV6UV25_9ARAC</name>
<keyword evidence="8" id="KW-1185">Reference proteome</keyword>
<dbReference type="Pfam" id="PF24656">
    <property type="entry name" value="CEPT76_peptidase"/>
    <property type="match status" value="1"/>
</dbReference>
<feature type="region of interest" description="Disordered" evidence="2">
    <location>
        <begin position="521"/>
        <end position="546"/>
    </location>
</feature>
<evidence type="ECO:0000313" key="8">
    <source>
        <dbReference type="Proteomes" id="UP000827092"/>
    </source>
</evidence>
<feature type="compositionally biased region" description="Acidic residues" evidence="2">
    <location>
        <begin position="591"/>
        <end position="600"/>
    </location>
</feature>
<feature type="coiled-coil region" evidence="1">
    <location>
        <begin position="435"/>
        <end position="486"/>
    </location>
</feature>
<organism evidence="7 8">
    <name type="scientific">Oedothorax gibbosus</name>
    <dbReference type="NCBI Taxonomy" id="931172"/>
    <lineage>
        <taxon>Eukaryota</taxon>
        <taxon>Metazoa</taxon>
        <taxon>Ecdysozoa</taxon>
        <taxon>Arthropoda</taxon>
        <taxon>Chelicerata</taxon>
        <taxon>Arachnida</taxon>
        <taxon>Araneae</taxon>
        <taxon>Araneomorphae</taxon>
        <taxon>Entelegynae</taxon>
        <taxon>Araneoidea</taxon>
        <taxon>Linyphiidae</taxon>
        <taxon>Erigoninae</taxon>
        <taxon>Oedothorax</taxon>
    </lineage>
</organism>
<dbReference type="Pfam" id="PF24652">
    <property type="entry name" value="CEP76_C"/>
    <property type="match status" value="1"/>
</dbReference>
<evidence type="ECO:0000259" key="6">
    <source>
        <dbReference type="Pfam" id="PF24656"/>
    </source>
</evidence>
<comment type="caution">
    <text evidence="7">The sequence shown here is derived from an EMBL/GenBank/DDBJ whole genome shotgun (WGS) entry which is preliminary data.</text>
</comment>
<feature type="compositionally biased region" description="Basic and acidic residues" evidence="2">
    <location>
        <begin position="521"/>
        <end position="538"/>
    </location>
</feature>
<dbReference type="Pfam" id="PF17661">
    <property type="entry name" value="DUF5523"/>
    <property type="match status" value="1"/>
</dbReference>
<dbReference type="InterPro" id="IPR056290">
    <property type="entry name" value="CEPT76/DRC7_peptidase-like_dom"/>
</dbReference>
<evidence type="ECO:0000256" key="2">
    <source>
        <dbReference type="SAM" id="MobiDB-lite"/>
    </source>
</evidence>
<sequence length="1612" mass="184973">MDTMPEGKIETTVEMTSELPESLKAELRKKRRKLKEKKLKTSSEEKSFELEEIRPQTEEETLLLNSPPVNRPKPLPRIPKRNLPLPPERLSNGNQLHEETLHQQSTILQPLRPLPPPRKSKKLYELQELVSLTSKAEKLSLNGTEGTPTKTSNDLDDSEDNYYAARKEKNNPRQKRKVSKETFPKFNGSSSHSQEEAEEISDYDFFTRVWDQDTVLVCPPVDSTEIVDGTSEEDTDSVRLIQKELQKSGVEIVQLEPASYVPFKIKIEKERNSFFHPSYKPVPMKLKIPESTEPKSGIEEESVIAKMPNVSSRNMNTLENRLLFQKEFQWFGEDGLVKMLPDPVCDSPIRQVPTDTADNFPLVEYVKASLNSEHFKLKSEGGKGYRLELDISSICFLHHPLFSTEHVIESRLLQMCDKHLCNVKEDLLSILKYKLKELRTSVSNLKQSLQKGMQETSVNNERHIRLKQLQKDIRQTKKLRDLKEFEQKSLWASIIGTWEELKLCRQNQLFTSTSLNLKIQEERPNRATEKEEWERELTEELEEETEDYESCSEKLFEEYESALARWKQWSKDRKLALKRHKLRQKQKDDSQAEEENEEDLLATKLQDEKILSEPEMPKPKPVPKFNAATTHEKLKSNSIKMRRSPGEPILHITIDHDTPITPINECPRDEVQRRNAVSKKKLYFKIMFNDKKVSETCEKNIGQDFKAVWGQIFKLQILHAPQSVRIEILEGGFINGTLVAELFIPIPAAAQTSSQAKLVDHQFSSDKYNPPKSNSVGSGVSHKFKDGTETFLLANGVLKCSLTWGVDEDGNVLVPSNVQEHRNETENANPISHLLNSRFFNVNKLRQWIKKSNLDPQNAENAAIFKFLQEVGLDVDCPAEDLSTFHLDPMCDELELCSAEELESSKRFQLLNLRAQEEGEFQHLRMVPANEEDIKEDLVECLKRRASDIQKKDNEGEEQREQAKILMQKVREEVAKRFYVSQHQKLLEDVVTEEKVPSIGTIGFSILKLFQTKRPLYPERKDRKKIICSNANLDVKIIVRILHASNVPVRKDTRSKKDMKQNGDDCAVFFESQVQPFVEVMFQRTAIKTGIAEGPHPTWNEELELPFRALNDNYTPSSLEGVKDVVYINLFDEITVNLLEEGGGREGVVHERLERRWLGNLKVPFTTLYLNSKIEGTFRVNIPPVLLSYENEPRPWLTGLSDAASNHTYLSFFMTIEPCLPLPDVFRDQFDSTEPEKVLAEVEKWRQSVIPRYPDRMIKLMAVDLSGKWIFVTRYLRPLPPPEELTNGNQVSVEVMELLARFVSLFPTVADSVAFPGLCDIWSTSDQFLQLLTGDEEEHALLLCSFFLHLGKRSMLLLGSGVPEGPTAYVATWGEGGEVDVWNASSGEHFGVSDNHCPLQSVGCLIGPENVWANIQRSSHPSRINFDLNRTSDWKPFFNRSFPNPGLRSIQPSSLTYTTTDPEYVEKLQESIEKCLKESVEKWRKNMTTVWNKKCNKVLYKVLKKLERNVGRTASDDSLQELEHMMDQFKMDGFPLTMPYTDTESVIETVFATGIHLTEDATAEFSVAVYIHPYPCCILAVWVYVAVLMPRKEEPLGLNEEQDSGSSQVHNI</sequence>
<dbReference type="InterPro" id="IPR041510">
    <property type="entry name" value="DUF5523"/>
</dbReference>
<evidence type="ECO:0008006" key="9">
    <source>
        <dbReference type="Google" id="ProtNLM"/>
    </source>
</evidence>
<dbReference type="InterPro" id="IPR056288">
    <property type="entry name" value="CEP76_C"/>
</dbReference>
<dbReference type="InterPro" id="IPR052434">
    <property type="entry name" value="Tectonic-like_complex_comp"/>
</dbReference>
<feature type="region of interest" description="Disordered" evidence="2">
    <location>
        <begin position="582"/>
        <end position="630"/>
    </location>
</feature>
<dbReference type="Pfam" id="PF15625">
    <property type="entry name" value="CC2D2AN-C2"/>
    <property type="match status" value="1"/>
</dbReference>
<feature type="domain" description="Centrosomal protein of 76 kDa C-terminal" evidence="5">
    <location>
        <begin position="1466"/>
        <end position="1587"/>
    </location>
</feature>
<feature type="compositionally biased region" description="Basic and acidic residues" evidence="2">
    <location>
        <begin position="605"/>
        <end position="618"/>
    </location>
</feature>
<dbReference type="InterPro" id="IPR028928">
    <property type="entry name" value="CC2D2AN-C2"/>
</dbReference>
<proteinExistence type="predicted"/>
<reference evidence="7 8" key="1">
    <citation type="journal article" date="2022" name="Nat. Ecol. Evol.">
        <title>A masculinizing supergene underlies an exaggerated male reproductive morph in a spider.</title>
        <authorList>
            <person name="Hendrickx F."/>
            <person name="De Corte Z."/>
            <person name="Sonet G."/>
            <person name="Van Belleghem S.M."/>
            <person name="Kostlbacher S."/>
            <person name="Vangestel C."/>
        </authorList>
    </citation>
    <scope>NUCLEOTIDE SEQUENCE [LARGE SCALE GENOMIC DNA]</scope>
    <source>
        <strain evidence="7">W744_W776</strain>
    </source>
</reference>
<feature type="compositionally biased region" description="Basic and acidic residues" evidence="2">
    <location>
        <begin position="39"/>
        <end position="57"/>
    </location>
</feature>
<evidence type="ECO:0000313" key="7">
    <source>
        <dbReference type="EMBL" id="KAG8187652.1"/>
    </source>
</evidence>
<feature type="region of interest" description="Disordered" evidence="2">
    <location>
        <begin position="1"/>
        <end position="122"/>
    </location>
</feature>
<evidence type="ECO:0000259" key="3">
    <source>
        <dbReference type="Pfam" id="PF15625"/>
    </source>
</evidence>
<feature type="domain" description="CEP76/DRC7 peptidase-like" evidence="6">
    <location>
        <begin position="1320"/>
        <end position="1437"/>
    </location>
</feature>
<evidence type="ECO:0000259" key="5">
    <source>
        <dbReference type="Pfam" id="PF24652"/>
    </source>
</evidence>
<gene>
    <name evidence="7" type="ORF">JTE90_005504</name>
</gene>
<dbReference type="GO" id="GO:0035869">
    <property type="term" value="C:ciliary transition zone"/>
    <property type="evidence" value="ECO:0007669"/>
    <property type="project" value="TreeGrafter"/>
</dbReference>
<feature type="compositionally biased region" description="Basic and acidic residues" evidence="2">
    <location>
        <begin position="1"/>
        <end position="11"/>
    </location>
</feature>
<dbReference type="Proteomes" id="UP000827092">
    <property type="component" value="Unassembled WGS sequence"/>
</dbReference>
<evidence type="ECO:0000256" key="1">
    <source>
        <dbReference type="SAM" id="Coils"/>
    </source>
</evidence>
<protein>
    <recommendedName>
        <fullName evidence="9">Coiled-coil and C2 domain-containing protein 2A</fullName>
    </recommendedName>
</protein>